<evidence type="ECO:0000313" key="2">
    <source>
        <dbReference type="EMBL" id="GEU86596.1"/>
    </source>
</evidence>
<feature type="region of interest" description="Disordered" evidence="1">
    <location>
        <begin position="80"/>
        <end position="142"/>
    </location>
</feature>
<keyword evidence="2" id="KW-0808">Transferase</keyword>
<dbReference type="SUPFAM" id="SSF56672">
    <property type="entry name" value="DNA/RNA polymerases"/>
    <property type="match status" value="1"/>
</dbReference>
<dbReference type="Gene3D" id="3.30.70.270">
    <property type="match status" value="1"/>
</dbReference>
<feature type="compositionally biased region" description="Acidic residues" evidence="1">
    <location>
        <begin position="122"/>
        <end position="142"/>
    </location>
</feature>
<proteinExistence type="predicted"/>
<keyword evidence="2" id="KW-0695">RNA-directed DNA polymerase</keyword>
<gene>
    <name evidence="2" type="ORF">Tci_058574</name>
</gene>
<dbReference type="Gene3D" id="3.10.10.10">
    <property type="entry name" value="HIV Type 1 Reverse Transcriptase, subunit A, domain 1"/>
    <property type="match status" value="1"/>
</dbReference>
<protein>
    <submittedName>
        <fullName evidence="2">Putative reverse transcriptase domain-containing protein</fullName>
    </submittedName>
</protein>
<dbReference type="InterPro" id="IPR043128">
    <property type="entry name" value="Rev_trsase/Diguanyl_cyclase"/>
</dbReference>
<dbReference type="GO" id="GO:0003964">
    <property type="term" value="F:RNA-directed DNA polymerase activity"/>
    <property type="evidence" value="ECO:0007669"/>
    <property type="project" value="UniProtKB-KW"/>
</dbReference>
<feature type="compositionally biased region" description="Low complexity" evidence="1">
    <location>
        <begin position="460"/>
        <end position="471"/>
    </location>
</feature>
<reference evidence="2" key="1">
    <citation type="journal article" date="2019" name="Sci. Rep.">
        <title>Draft genome of Tanacetum cinerariifolium, the natural source of mosquito coil.</title>
        <authorList>
            <person name="Yamashiro T."/>
            <person name="Shiraishi A."/>
            <person name="Satake H."/>
            <person name="Nakayama K."/>
        </authorList>
    </citation>
    <scope>NUCLEOTIDE SEQUENCE</scope>
</reference>
<dbReference type="PANTHER" id="PTHR24559">
    <property type="entry name" value="TRANSPOSON TY3-I GAG-POL POLYPROTEIN"/>
    <property type="match status" value="1"/>
</dbReference>
<dbReference type="AlphaFoldDB" id="A0A6L2NK43"/>
<feature type="compositionally biased region" description="Low complexity" evidence="1">
    <location>
        <begin position="91"/>
        <end position="100"/>
    </location>
</feature>
<sequence>MSDFEDSTITYTAVSSRFGGLSNIGSPGVGGPHVMPDDPYAYVVAAFQAPPSLNYVSGPEYPPSPEFVLEPVYLEFMPAEDDILPAEEKPLPAAASPATESDLDEDPEDDLEKDPADYPADGGDEGDDEDELSDDEEDDDIDIEGGEEEDEYLDHADSTTIALPAIGHAPSTEETESFETDEIIAIPTLPPSPLSPLSSPLPQIPSPPLPLLSPPPTDPTYEEVPLGYRVARLRWRAEREEIPEADLPLWKRLCTAHTGTYQLGESSIAADARLREPVRNDLYRFVYTVERGESSMPVAMEVGCGIIDTMDDLVGAIQETASTTVEEVNQRVTELSTTFDRETSMIYAMIEEKQDDQALQRARVNRLFKNRRYHANTVRLIEGEARDSRTTWTQSMDASDAAHSGFIALRTQVSAQRTEIIDLRAAETTQLTAALERIQILEAARVPTQPEKMTPKRTTRANPATTTTTTTTSVTDAKLEALIEQGVAKALAARDDDRFMNGDDNHVSGTGARRTKRVTRECTYPDFMKCKSLNFKGTKGVVELTHALTWWNSYVITVGPDVAYAMTWVDLKKKMTNKYCPRETIKANSNNRTRGGISAWLILRKRTEGLNICSLSATITTMVHVLRNATSATKLATLLVIVGVQQMSTLLITRGAMGRARSLLVMSVDPRDISGRIVQSLRITTVGNEILIVHGDGSDRGNETRLNIISCTKTQKYIQKGCHVFLACLTMKETEDKSEKKRLEDWNSNRFDTGAAPVARALYRLASFEMKELSGQLKELSEKGFIRPSSSPWGAPVMFFKKKDRSFRTCIDYHELNKLTVKNRYPLPRIDDLFDQLQGSSVYSKIDLRSGNHQLRVREEDI</sequence>
<dbReference type="InterPro" id="IPR043502">
    <property type="entry name" value="DNA/RNA_pol_sf"/>
</dbReference>
<dbReference type="CDD" id="cd01647">
    <property type="entry name" value="RT_LTR"/>
    <property type="match status" value="1"/>
</dbReference>
<keyword evidence="2" id="KW-0548">Nucleotidyltransferase</keyword>
<evidence type="ECO:0000256" key="1">
    <source>
        <dbReference type="SAM" id="MobiDB-lite"/>
    </source>
</evidence>
<accession>A0A6L2NK43</accession>
<comment type="caution">
    <text evidence="2">The sequence shown here is derived from an EMBL/GenBank/DDBJ whole genome shotgun (WGS) entry which is preliminary data.</text>
</comment>
<organism evidence="2">
    <name type="scientific">Tanacetum cinerariifolium</name>
    <name type="common">Dalmatian daisy</name>
    <name type="synonym">Chrysanthemum cinerariifolium</name>
    <dbReference type="NCBI Taxonomy" id="118510"/>
    <lineage>
        <taxon>Eukaryota</taxon>
        <taxon>Viridiplantae</taxon>
        <taxon>Streptophyta</taxon>
        <taxon>Embryophyta</taxon>
        <taxon>Tracheophyta</taxon>
        <taxon>Spermatophyta</taxon>
        <taxon>Magnoliopsida</taxon>
        <taxon>eudicotyledons</taxon>
        <taxon>Gunneridae</taxon>
        <taxon>Pentapetalae</taxon>
        <taxon>asterids</taxon>
        <taxon>campanulids</taxon>
        <taxon>Asterales</taxon>
        <taxon>Asteraceae</taxon>
        <taxon>Asteroideae</taxon>
        <taxon>Anthemideae</taxon>
        <taxon>Anthemidinae</taxon>
        <taxon>Tanacetum</taxon>
    </lineage>
</organism>
<dbReference type="EMBL" id="BKCJ010009361">
    <property type="protein sequence ID" value="GEU86596.1"/>
    <property type="molecule type" value="Genomic_DNA"/>
</dbReference>
<name>A0A6L2NK43_TANCI</name>
<feature type="region of interest" description="Disordered" evidence="1">
    <location>
        <begin position="450"/>
        <end position="471"/>
    </location>
</feature>
<dbReference type="PANTHER" id="PTHR24559:SF427">
    <property type="entry name" value="RNA-DIRECTED DNA POLYMERASE"/>
    <property type="match status" value="1"/>
</dbReference>
<feature type="compositionally biased region" description="Acidic residues" evidence="1">
    <location>
        <begin position="101"/>
        <end position="112"/>
    </location>
</feature>
<dbReference type="InterPro" id="IPR053134">
    <property type="entry name" value="RNA-dir_DNA_polymerase"/>
</dbReference>